<keyword evidence="3" id="KW-1185">Reference proteome</keyword>
<feature type="region of interest" description="Disordered" evidence="1">
    <location>
        <begin position="55"/>
        <end position="80"/>
    </location>
</feature>
<protein>
    <submittedName>
        <fullName evidence="2">Uncharacterized protein</fullName>
    </submittedName>
</protein>
<reference evidence="2 3" key="1">
    <citation type="journal article" date="2018" name="BMC Genomics">
        <title>Genomic comparison of Trypanosoma conorhini and Trypanosoma rangeli to Trypanosoma cruzi strains of high and low virulence.</title>
        <authorList>
            <person name="Bradwell K.R."/>
            <person name="Koparde V.N."/>
            <person name="Matveyev A.V."/>
            <person name="Serrano M.G."/>
            <person name="Alves J.M."/>
            <person name="Parikh H."/>
            <person name="Huang B."/>
            <person name="Lee V."/>
            <person name="Espinosa-Alvarez O."/>
            <person name="Ortiz P.A."/>
            <person name="Costa-Martins A.G."/>
            <person name="Teixeira M.M."/>
            <person name="Buck G.A."/>
        </authorList>
    </citation>
    <scope>NUCLEOTIDE SEQUENCE [LARGE SCALE GENOMIC DNA]</scope>
    <source>
        <strain evidence="2 3">AM80</strain>
    </source>
</reference>
<dbReference type="RefSeq" id="XP_029234717.1">
    <property type="nucleotide sequence ID" value="XM_029385414.1"/>
</dbReference>
<dbReference type="GeneID" id="40332607"/>
<dbReference type="EMBL" id="MKGL01000451">
    <property type="protein sequence ID" value="RNE98572.1"/>
    <property type="molecule type" value="Genomic_DNA"/>
</dbReference>
<proteinExistence type="predicted"/>
<dbReference type="Proteomes" id="UP000283634">
    <property type="component" value="Unassembled WGS sequence"/>
</dbReference>
<accession>A0A3R7N1N6</accession>
<evidence type="ECO:0000313" key="2">
    <source>
        <dbReference type="EMBL" id="RNE98572.1"/>
    </source>
</evidence>
<feature type="compositionally biased region" description="Polar residues" evidence="1">
    <location>
        <begin position="62"/>
        <end position="73"/>
    </location>
</feature>
<evidence type="ECO:0000313" key="3">
    <source>
        <dbReference type="Proteomes" id="UP000283634"/>
    </source>
</evidence>
<evidence type="ECO:0000256" key="1">
    <source>
        <dbReference type="SAM" id="MobiDB-lite"/>
    </source>
</evidence>
<sequence length="111" mass="12342">MKGFTREGILHSVAKPVKGCGKRKDLKMETVAWWQCPLCIGHLHYHRHCTCQGQAHDPLSQAPPSSEATTNKQLFRPSRVQPSRCLQLLSSTPATSLMLRAVSHQSAARAR</sequence>
<dbReference type="AlphaFoldDB" id="A0A3R7N1N6"/>
<comment type="caution">
    <text evidence="2">The sequence shown here is derived from an EMBL/GenBank/DDBJ whole genome shotgun (WGS) entry which is preliminary data.</text>
</comment>
<organism evidence="2 3">
    <name type="scientific">Trypanosoma rangeli</name>
    <dbReference type="NCBI Taxonomy" id="5698"/>
    <lineage>
        <taxon>Eukaryota</taxon>
        <taxon>Discoba</taxon>
        <taxon>Euglenozoa</taxon>
        <taxon>Kinetoplastea</taxon>
        <taxon>Metakinetoplastina</taxon>
        <taxon>Trypanosomatida</taxon>
        <taxon>Trypanosomatidae</taxon>
        <taxon>Trypanosoma</taxon>
        <taxon>Herpetosoma</taxon>
    </lineage>
</organism>
<gene>
    <name evidence="2" type="ORF">TraAM80_08674</name>
</gene>
<name>A0A3R7N1N6_TRYRA</name>